<comment type="caution">
    <text evidence="6">The sequence shown here is derived from an EMBL/GenBank/DDBJ whole genome shotgun (WGS) entry which is preliminary data.</text>
</comment>
<dbReference type="PANTHER" id="PTHR13780">
    <property type="entry name" value="AMP-ACTIVATED PROTEIN KINASE, GAMMA REGULATORY SUBUNIT"/>
    <property type="match status" value="1"/>
</dbReference>
<evidence type="ECO:0000256" key="3">
    <source>
        <dbReference type="ARBA" id="ARBA00023122"/>
    </source>
</evidence>
<dbReference type="InterPro" id="IPR050511">
    <property type="entry name" value="AMPK_gamma/SDS23_families"/>
</dbReference>
<name>A0ABD3QPA8_9STRA</name>
<organism evidence="6 7">
    <name type="scientific">Cyclotella cryptica</name>
    <dbReference type="NCBI Taxonomy" id="29204"/>
    <lineage>
        <taxon>Eukaryota</taxon>
        <taxon>Sar</taxon>
        <taxon>Stramenopiles</taxon>
        <taxon>Ochrophyta</taxon>
        <taxon>Bacillariophyta</taxon>
        <taxon>Coscinodiscophyceae</taxon>
        <taxon>Thalassiosirophycidae</taxon>
        <taxon>Stephanodiscales</taxon>
        <taxon>Stephanodiscaceae</taxon>
        <taxon>Cyclotella</taxon>
    </lineage>
</organism>
<dbReference type="Gene3D" id="3.10.580.10">
    <property type="entry name" value="CBS-domain"/>
    <property type="match status" value="2"/>
</dbReference>
<comment type="similarity">
    <text evidence="1">Belongs to the 5'-AMP-activated protein kinase gamma subunit family.</text>
</comment>
<evidence type="ECO:0000313" key="6">
    <source>
        <dbReference type="EMBL" id="KAL3801809.1"/>
    </source>
</evidence>
<dbReference type="InterPro" id="IPR046342">
    <property type="entry name" value="CBS_dom_sf"/>
</dbReference>
<dbReference type="EMBL" id="JABMIG020000024">
    <property type="protein sequence ID" value="KAL3801809.1"/>
    <property type="molecule type" value="Genomic_DNA"/>
</dbReference>
<proteinExistence type="inferred from homology"/>
<protein>
    <recommendedName>
        <fullName evidence="5">CBS domain-containing protein</fullName>
    </recommendedName>
</protein>
<evidence type="ECO:0000256" key="4">
    <source>
        <dbReference type="PROSITE-ProRule" id="PRU00703"/>
    </source>
</evidence>
<keyword evidence="2" id="KW-0677">Repeat</keyword>
<feature type="domain" description="CBS" evidence="5">
    <location>
        <begin position="222"/>
        <end position="279"/>
    </location>
</feature>
<dbReference type="SMART" id="SM00116">
    <property type="entry name" value="CBS"/>
    <property type="match status" value="3"/>
</dbReference>
<dbReference type="Proteomes" id="UP001516023">
    <property type="component" value="Unassembled WGS sequence"/>
</dbReference>
<dbReference type="PANTHER" id="PTHR13780:SF35">
    <property type="entry name" value="LD22662P"/>
    <property type="match status" value="1"/>
</dbReference>
<evidence type="ECO:0000313" key="7">
    <source>
        <dbReference type="Proteomes" id="UP001516023"/>
    </source>
</evidence>
<evidence type="ECO:0000256" key="2">
    <source>
        <dbReference type="ARBA" id="ARBA00022737"/>
    </source>
</evidence>
<dbReference type="SUPFAM" id="SSF54631">
    <property type="entry name" value="CBS-domain pair"/>
    <property type="match status" value="2"/>
</dbReference>
<dbReference type="Pfam" id="PF00571">
    <property type="entry name" value="CBS"/>
    <property type="match status" value="2"/>
</dbReference>
<evidence type="ECO:0000256" key="1">
    <source>
        <dbReference type="ARBA" id="ARBA00006750"/>
    </source>
</evidence>
<feature type="domain" description="CBS" evidence="5">
    <location>
        <begin position="44"/>
        <end position="105"/>
    </location>
</feature>
<dbReference type="AlphaFoldDB" id="A0ABD3QPA8"/>
<keyword evidence="7" id="KW-1185">Reference proteome</keyword>
<dbReference type="PROSITE" id="PS51371">
    <property type="entry name" value="CBS"/>
    <property type="match status" value="3"/>
</dbReference>
<feature type="domain" description="CBS" evidence="5">
    <location>
        <begin position="301"/>
        <end position="353"/>
    </location>
</feature>
<keyword evidence="3 4" id="KW-0129">CBS domain</keyword>
<dbReference type="InterPro" id="IPR000644">
    <property type="entry name" value="CBS_dom"/>
</dbReference>
<reference evidence="6 7" key="1">
    <citation type="journal article" date="2020" name="G3 (Bethesda)">
        <title>Improved Reference Genome for Cyclotella cryptica CCMP332, a Model for Cell Wall Morphogenesis, Salinity Adaptation, and Lipid Production in Diatoms (Bacillariophyta).</title>
        <authorList>
            <person name="Roberts W.R."/>
            <person name="Downey K.M."/>
            <person name="Ruck E.C."/>
            <person name="Traller J.C."/>
            <person name="Alverson A.J."/>
        </authorList>
    </citation>
    <scope>NUCLEOTIDE SEQUENCE [LARGE SCALE GENOMIC DNA]</scope>
    <source>
        <strain evidence="6 7">CCMP332</strain>
    </source>
</reference>
<evidence type="ECO:0000259" key="5">
    <source>
        <dbReference type="PROSITE" id="PS51371"/>
    </source>
</evidence>
<sequence length="353" mass="39531">MMSTQSASAAPSGMLREREVVRNTGKEAIASFLEAQTCYSVLRASGKVVVFDTRIPIQLAFYALVEHDMQAAPLWDPKRCQFVGILTVTDFIDVLRYYRQTGADVVTLATRSIADILADEGILSTVLRKSIPRRFAVNSAGEYKESDQHSSFLAIDAEATLDRACHLLHDQSLDFLPVMLAPDMRVLATITYTCVLEHLVNNFREQRRLFDDTIYDLGIGTYGEEVVVAYPHQSLHEVLHTLHMHGLSAVPVVDENTKKIRGVYSRSDITFLTKASDAEDAVSNLNLTMDVLMSQQRTDVTTPDALHTCSTRQTLQSVFEYFAQVKFNRLIVVDDEERVVGVVSARDLVAYFL</sequence>
<gene>
    <name evidence="6" type="ORF">HJC23_001205</name>
</gene>
<accession>A0ABD3QPA8</accession>